<keyword evidence="6 8" id="KW-1133">Transmembrane helix</keyword>
<feature type="transmembrane region" description="Helical" evidence="8">
    <location>
        <begin position="315"/>
        <end position="346"/>
    </location>
</feature>
<dbReference type="PANTHER" id="PTHR21716">
    <property type="entry name" value="TRANSMEMBRANE PROTEIN"/>
    <property type="match status" value="1"/>
</dbReference>
<evidence type="ECO:0000256" key="7">
    <source>
        <dbReference type="ARBA" id="ARBA00023136"/>
    </source>
</evidence>
<evidence type="ECO:0000256" key="2">
    <source>
        <dbReference type="ARBA" id="ARBA00009773"/>
    </source>
</evidence>
<reference evidence="10" key="1">
    <citation type="journal article" date="2019" name="Int. J. Syst. Evol. Microbiol.">
        <title>The Global Catalogue of Microorganisms (GCM) 10K type strain sequencing project: providing services to taxonomists for standard genome sequencing and annotation.</title>
        <authorList>
            <consortium name="The Broad Institute Genomics Platform"/>
            <consortium name="The Broad Institute Genome Sequencing Center for Infectious Disease"/>
            <person name="Wu L."/>
            <person name="Ma J."/>
        </authorList>
    </citation>
    <scope>NUCLEOTIDE SEQUENCE [LARGE SCALE GENOMIC DNA]</scope>
    <source>
        <strain evidence="10">TISTR 2241</strain>
    </source>
</reference>
<evidence type="ECO:0000256" key="4">
    <source>
        <dbReference type="ARBA" id="ARBA00022475"/>
    </source>
</evidence>
<dbReference type="PANTHER" id="PTHR21716:SF53">
    <property type="entry name" value="PERMEASE PERM-RELATED"/>
    <property type="match status" value="1"/>
</dbReference>
<dbReference type="Proteomes" id="UP001597458">
    <property type="component" value="Unassembled WGS sequence"/>
</dbReference>
<feature type="transmembrane region" description="Helical" evidence="8">
    <location>
        <begin position="34"/>
        <end position="54"/>
    </location>
</feature>
<keyword evidence="10" id="KW-1185">Reference proteome</keyword>
<protein>
    <submittedName>
        <fullName evidence="9">AI-2E family transporter</fullName>
    </submittedName>
</protein>
<dbReference type="InterPro" id="IPR002549">
    <property type="entry name" value="AI-2E-like"/>
</dbReference>
<sequence length="362" mass="40454">MPQSKYFRFILWILAIFLVISVGSRISFIFRPLVVLITTLAAPVIIAGVLYYIIRPIVKFLSRFKIPRVISILFIYLVIIGLITLVILGIGPIIYDQFISFINSIPSLVRELGTQLDKFQNSRLFERLNLNDISYNDITNRFSHSIGTLTTSIGNNIVSIISSITSTVIVIVTVPFILFYMLKDGDKLPSRILRFLPHEHRAEGQKILTDMDQALSGYIQGQMIVSLFDGILIYIWYEVIGLDYALILALAILFTNVIPFIGPFIGTAPGVIVAFIQSPIMALYVVIGVVIVQQIESNLISPLVMGKRLDVHPLTIILLLLVAGNLAGILGMLLAIPTYAVAKVIVTRSYQLIMLRFQNKVM</sequence>
<feature type="transmembrane region" description="Helical" evidence="8">
    <location>
        <begin position="74"/>
        <end position="95"/>
    </location>
</feature>
<organism evidence="9 10">
    <name type="scientific">Terrilactibacillus laevilacticus</name>
    <dbReference type="NCBI Taxonomy" id="1380157"/>
    <lineage>
        <taxon>Bacteria</taxon>
        <taxon>Bacillati</taxon>
        <taxon>Bacillota</taxon>
        <taxon>Bacilli</taxon>
        <taxon>Bacillales</taxon>
        <taxon>Bacillaceae</taxon>
        <taxon>Terrilactibacillus</taxon>
    </lineage>
</organism>
<keyword evidence="4" id="KW-1003">Cell membrane</keyword>
<feature type="transmembrane region" description="Helical" evidence="8">
    <location>
        <begin position="243"/>
        <end position="265"/>
    </location>
</feature>
<dbReference type="EMBL" id="JBHUMR010000013">
    <property type="protein sequence ID" value="MFD2617718.1"/>
    <property type="molecule type" value="Genomic_DNA"/>
</dbReference>
<feature type="transmembrane region" description="Helical" evidence="8">
    <location>
        <begin position="9"/>
        <end position="28"/>
    </location>
</feature>
<dbReference type="Pfam" id="PF01594">
    <property type="entry name" value="AI-2E_transport"/>
    <property type="match status" value="1"/>
</dbReference>
<evidence type="ECO:0000256" key="8">
    <source>
        <dbReference type="SAM" id="Phobius"/>
    </source>
</evidence>
<keyword evidence="5 8" id="KW-0812">Transmembrane</keyword>
<comment type="caution">
    <text evidence="9">The sequence shown here is derived from an EMBL/GenBank/DDBJ whole genome shotgun (WGS) entry which is preliminary data.</text>
</comment>
<comment type="similarity">
    <text evidence="2">Belongs to the autoinducer-2 exporter (AI-2E) (TC 2.A.86) family.</text>
</comment>
<evidence type="ECO:0000256" key="1">
    <source>
        <dbReference type="ARBA" id="ARBA00004651"/>
    </source>
</evidence>
<evidence type="ECO:0000313" key="9">
    <source>
        <dbReference type="EMBL" id="MFD2617718.1"/>
    </source>
</evidence>
<keyword evidence="3" id="KW-0813">Transport</keyword>
<feature type="transmembrane region" description="Helical" evidence="8">
    <location>
        <begin position="272"/>
        <end position="295"/>
    </location>
</feature>
<evidence type="ECO:0000256" key="5">
    <source>
        <dbReference type="ARBA" id="ARBA00022692"/>
    </source>
</evidence>
<accession>A0ABW5PS70</accession>
<keyword evidence="7 8" id="KW-0472">Membrane</keyword>
<proteinExistence type="inferred from homology"/>
<gene>
    <name evidence="9" type="ORF">ACFSTF_10415</name>
</gene>
<name>A0ABW5PS70_9BACI</name>
<comment type="subcellular location">
    <subcellularLocation>
        <location evidence="1">Cell membrane</location>
        <topology evidence="1">Multi-pass membrane protein</topology>
    </subcellularLocation>
</comment>
<evidence type="ECO:0000313" key="10">
    <source>
        <dbReference type="Proteomes" id="UP001597458"/>
    </source>
</evidence>
<evidence type="ECO:0000256" key="6">
    <source>
        <dbReference type="ARBA" id="ARBA00022989"/>
    </source>
</evidence>
<dbReference type="RefSeq" id="WP_141190625.1">
    <property type="nucleotide sequence ID" value="NZ_JBHUMR010000013.1"/>
</dbReference>
<feature type="transmembrane region" description="Helical" evidence="8">
    <location>
        <begin position="157"/>
        <end position="182"/>
    </location>
</feature>
<evidence type="ECO:0000256" key="3">
    <source>
        <dbReference type="ARBA" id="ARBA00022448"/>
    </source>
</evidence>
<feature type="transmembrane region" description="Helical" evidence="8">
    <location>
        <begin position="215"/>
        <end position="237"/>
    </location>
</feature>